<gene>
    <name evidence="2" type="ORF">TPR58_07395</name>
</gene>
<feature type="domain" description="MOSC" evidence="1">
    <location>
        <begin position="18"/>
        <end position="151"/>
    </location>
</feature>
<dbReference type="SUPFAM" id="SSF50800">
    <property type="entry name" value="PK beta-barrel domain-like"/>
    <property type="match status" value="1"/>
</dbReference>
<name>A0ABV0B7W2_9SPHN</name>
<dbReference type="EMBL" id="JBDIZK010000003">
    <property type="protein sequence ID" value="MEN3746986.1"/>
    <property type="molecule type" value="Genomic_DNA"/>
</dbReference>
<dbReference type="PANTHER" id="PTHR36930">
    <property type="entry name" value="METAL-SULFUR CLUSTER BIOSYNTHESIS PROTEINS YUAD-RELATED"/>
    <property type="match status" value="1"/>
</dbReference>
<dbReference type="PROSITE" id="PS51340">
    <property type="entry name" value="MOSC"/>
    <property type="match status" value="1"/>
</dbReference>
<evidence type="ECO:0000313" key="2">
    <source>
        <dbReference type="EMBL" id="MEN3746986.1"/>
    </source>
</evidence>
<accession>A0ABV0B7W2</accession>
<comment type="caution">
    <text evidence="2">The sequence shown here is derived from an EMBL/GenBank/DDBJ whole genome shotgun (WGS) entry which is preliminary data.</text>
</comment>
<reference evidence="2 3" key="1">
    <citation type="submission" date="2024-05" db="EMBL/GenBank/DDBJ databases">
        <title>Sphingomonas sp. HF-S3 16S ribosomal RNA gene Genome sequencing and assembly.</title>
        <authorList>
            <person name="Lee H."/>
        </authorList>
    </citation>
    <scope>NUCLEOTIDE SEQUENCE [LARGE SCALE GENOMIC DNA]</scope>
    <source>
        <strain evidence="2 3">HF-S3</strain>
    </source>
</reference>
<keyword evidence="3" id="KW-1185">Reference proteome</keyword>
<protein>
    <submittedName>
        <fullName evidence="2">MOSC domain-containing protein</fullName>
    </submittedName>
</protein>
<evidence type="ECO:0000259" key="1">
    <source>
        <dbReference type="PROSITE" id="PS51340"/>
    </source>
</evidence>
<dbReference type="InterPro" id="IPR011037">
    <property type="entry name" value="Pyrv_Knase-like_insert_dom_sf"/>
</dbReference>
<dbReference type="Proteomes" id="UP001427805">
    <property type="component" value="Unassembled WGS sequence"/>
</dbReference>
<dbReference type="Gene3D" id="2.40.33.20">
    <property type="entry name" value="PK beta-barrel domain-like"/>
    <property type="match status" value="1"/>
</dbReference>
<dbReference type="InterPro" id="IPR005302">
    <property type="entry name" value="MoCF_Sase_C"/>
</dbReference>
<dbReference type="PANTHER" id="PTHR36930:SF1">
    <property type="entry name" value="MOSC DOMAIN-CONTAINING PROTEIN"/>
    <property type="match status" value="1"/>
</dbReference>
<sequence length="152" mass="16696">MIGTLAGIARHHRKRGPIETLDSVRVSVEKGIEGCYRGPLKPGGRNRRQVTVMEAEDWAAALAEIGADLPWWQRRVNLLVAGIDLPQIEGARILIGDDVVLRVTVECDPCVRMDELQDGLQAALRPDWRGGACTRVVAGGDIRIGEKVRIEI</sequence>
<proteinExistence type="predicted"/>
<evidence type="ECO:0000313" key="3">
    <source>
        <dbReference type="Proteomes" id="UP001427805"/>
    </source>
</evidence>
<organism evidence="2 3">
    <name type="scientific">Sphingomonas rustica</name>
    <dbReference type="NCBI Taxonomy" id="3103142"/>
    <lineage>
        <taxon>Bacteria</taxon>
        <taxon>Pseudomonadati</taxon>
        <taxon>Pseudomonadota</taxon>
        <taxon>Alphaproteobacteria</taxon>
        <taxon>Sphingomonadales</taxon>
        <taxon>Sphingomonadaceae</taxon>
        <taxon>Sphingomonas</taxon>
    </lineage>
</organism>
<dbReference type="RefSeq" id="WP_346245976.1">
    <property type="nucleotide sequence ID" value="NZ_JBDIZK010000003.1"/>
</dbReference>
<dbReference type="Pfam" id="PF03473">
    <property type="entry name" value="MOSC"/>
    <property type="match status" value="1"/>
</dbReference>
<dbReference type="InterPro" id="IPR052716">
    <property type="entry name" value="MOSC_domain"/>
</dbReference>